<evidence type="ECO:0008006" key="4">
    <source>
        <dbReference type="Google" id="ProtNLM"/>
    </source>
</evidence>
<organism evidence="2 3">
    <name type="scientific">Desulfitobacterium chlororespirans DSM 11544</name>
    <dbReference type="NCBI Taxonomy" id="1121395"/>
    <lineage>
        <taxon>Bacteria</taxon>
        <taxon>Bacillati</taxon>
        <taxon>Bacillota</taxon>
        <taxon>Clostridia</taxon>
        <taxon>Eubacteriales</taxon>
        <taxon>Desulfitobacteriaceae</taxon>
        <taxon>Desulfitobacterium</taxon>
    </lineage>
</organism>
<sequence length="641" mass="65157">MNRKKFTRAAKIVTASLVAFTMTASPVFAATGDLWKGTTNKGSVAQMILGGSAGRLDFATNIGQYTYEVDGVGYAVGEVDTMFKANPTLSPAEVQAKVKAELTGTPVSDELVVESVSAITGTVDIVVGQKLEFAINSGTEAADLAALAEEGYTVEFLASKAVFTGASSTSSNGVLVALAADTTFKYQVKVSKAGAVVAESELKEVTVQDKANKVTSISAIELYVTQNGEEVKVESGKLATGDVAKVVVMGRTAALAADADDADITAKVGLSTSKVAIATVATTGAVTQTGAKGDVTITAKVGDIVNAITVNAGNTARAVNATKSSIAPASLELATGDSADIVVSLKDQYGDTFVTVADAVKTAATNNADADVIAAAVATSTVEDDLTVKLTLVAHAANFGTGKVVVNHNATKLGEISLTVKAPGEIAEYKLETIDKKYELELMGASAAVTLQLLLNGYDAEGLFVAPTVPLANYSFESSDEDVAAVDNSGEVTAVATGTAVIKIYETADAFKTTVAEVTVMVKDSTPSIADATVATPAKVVAAGDITLADLFTKVTALDPEGKAVDVNAFSTADVTVGAPPVKIGSFLVTSIIPAGSTIEADPIASGKIAVSGTGKATINIALLNANGEIVKDVDVLIDIQ</sequence>
<gene>
    <name evidence="2" type="ORF">SAMN02745215_03217</name>
</gene>
<dbReference type="AlphaFoldDB" id="A0A1M7U9C0"/>
<dbReference type="STRING" id="1121395.SAMN02745215_03217"/>
<name>A0A1M7U9C0_9FIRM</name>
<reference evidence="3" key="1">
    <citation type="submission" date="2016-12" db="EMBL/GenBank/DDBJ databases">
        <authorList>
            <person name="Varghese N."/>
            <person name="Submissions S."/>
        </authorList>
    </citation>
    <scope>NUCLEOTIDE SEQUENCE [LARGE SCALE GENOMIC DNA]</scope>
    <source>
        <strain evidence="3">DSM 11544</strain>
    </source>
</reference>
<dbReference type="Proteomes" id="UP000184010">
    <property type="component" value="Unassembled WGS sequence"/>
</dbReference>
<feature type="chain" id="PRO_5013382920" description="Ig-like domain (Group 2)" evidence="1">
    <location>
        <begin position="30"/>
        <end position="641"/>
    </location>
</feature>
<evidence type="ECO:0000256" key="1">
    <source>
        <dbReference type="SAM" id="SignalP"/>
    </source>
</evidence>
<accession>A0A1M7U9C0</accession>
<proteinExistence type="predicted"/>
<protein>
    <recommendedName>
        <fullName evidence="4">Ig-like domain (Group 2)</fullName>
    </recommendedName>
</protein>
<evidence type="ECO:0000313" key="3">
    <source>
        <dbReference type="Proteomes" id="UP000184010"/>
    </source>
</evidence>
<dbReference type="EMBL" id="FRDN01000010">
    <property type="protein sequence ID" value="SHN79516.1"/>
    <property type="molecule type" value="Genomic_DNA"/>
</dbReference>
<dbReference type="RefSeq" id="WP_072773550.1">
    <property type="nucleotide sequence ID" value="NZ_FRDN01000010.1"/>
</dbReference>
<keyword evidence="1" id="KW-0732">Signal</keyword>
<dbReference type="InterPro" id="IPR008964">
    <property type="entry name" value="Invasin/intimin_cell_adhesion"/>
</dbReference>
<keyword evidence="3" id="KW-1185">Reference proteome</keyword>
<feature type="signal peptide" evidence="1">
    <location>
        <begin position="1"/>
        <end position="29"/>
    </location>
</feature>
<dbReference type="Gene3D" id="2.60.40.1080">
    <property type="match status" value="1"/>
</dbReference>
<evidence type="ECO:0000313" key="2">
    <source>
        <dbReference type="EMBL" id="SHN79516.1"/>
    </source>
</evidence>
<dbReference type="SUPFAM" id="SSF49373">
    <property type="entry name" value="Invasin/intimin cell-adhesion fragments"/>
    <property type="match status" value="1"/>
</dbReference>